<dbReference type="EMBL" id="FMJC01000002">
    <property type="protein sequence ID" value="SCM72792.1"/>
    <property type="molecule type" value="Genomic_DNA"/>
</dbReference>
<organism evidence="1">
    <name type="scientific">uncultured Desulfovibrio sp</name>
    <dbReference type="NCBI Taxonomy" id="167968"/>
    <lineage>
        <taxon>Bacteria</taxon>
        <taxon>Pseudomonadati</taxon>
        <taxon>Thermodesulfobacteriota</taxon>
        <taxon>Desulfovibrionia</taxon>
        <taxon>Desulfovibrionales</taxon>
        <taxon>Desulfovibrionaceae</taxon>
        <taxon>Desulfovibrio</taxon>
        <taxon>environmental samples</taxon>
    </lineage>
</organism>
<sequence>MPRLRTQYVVGAEVLAREGLNRCRYTMACADSLAGGRFGPVFFLFCIMTWGRFLCCAQVA</sequence>
<evidence type="ECO:0000313" key="1">
    <source>
        <dbReference type="EMBL" id="SCM72792.1"/>
    </source>
</evidence>
<proteinExistence type="predicted"/>
<protein>
    <submittedName>
        <fullName evidence="1">Uncharacterized protein</fullName>
    </submittedName>
</protein>
<name>A0A212L5D7_9BACT</name>
<gene>
    <name evidence="1" type="ORF">KL86DES1_20841</name>
</gene>
<reference evidence="1" key="1">
    <citation type="submission" date="2016-08" db="EMBL/GenBank/DDBJ databases">
        <authorList>
            <person name="Seilhamer J.J."/>
        </authorList>
    </citation>
    <scope>NUCLEOTIDE SEQUENCE</scope>
    <source>
        <strain evidence="1">86-1</strain>
    </source>
</reference>
<dbReference type="AlphaFoldDB" id="A0A212L5D7"/>
<accession>A0A212L5D7</accession>